<evidence type="ECO:0000313" key="2">
    <source>
        <dbReference type="EMBL" id="KRL99102.1"/>
    </source>
</evidence>
<dbReference type="OrthoDB" id="2242165at2"/>
<evidence type="ECO:0000259" key="1">
    <source>
        <dbReference type="Pfam" id="PF14526"/>
    </source>
</evidence>
<dbReference type="Proteomes" id="UP000051166">
    <property type="component" value="Unassembled WGS sequence"/>
</dbReference>
<dbReference type="EMBL" id="AZFQ01000034">
    <property type="protein sequence ID" value="KRL99102.1"/>
    <property type="molecule type" value="Genomic_DNA"/>
</dbReference>
<evidence type="ECO:0000313" key="3">
    <source>
        <dbReference type="Proteomes" id="UP000051166"/>
    </source>
</evidence>
<gene>
    <name evidence="2" type="ORF">FD50_GL000381</name>
</gene>
<dbReference type="InterPro" id="IPR011256">
    <property type="entry name" value="Reg_factor_effector_dom_sf"/>
</dbReference>
<dbReference type="Gene3D" id="3.20.80.10">
    <property type="entry name" value="Regulatory factor, effector binding domain"/>
    <property type="match status" value="1"/>
</dbReference>
<dbReference type="PATRIC" id="fig|1423801.4.peg.388"/>
<accession>A0A0R1V0T7</accession>
<organism evidence="2 3">
    <name type="scientific">Liquorilactobacillus satsumensis DSM 16230 = JCM 12392</name>
    <dbReference type="NCBI Taxonomy" id="1423801"/>
    <lineage>
        <taxon>Bacteria</taxon>
        <taxon>Bacillati</taxon>
        <taxon>Bacillota</taxon>
        <taxon>Bacilli</taxon>
        <taxon>Lactobacillales</taxon>
        <taxon>Lactobacillaceae</taxon>
        <taxon>Liquorilactobacillus</taxon>
    </lineage>
</organism>
<dbReference type="STRING" id="1423801.FD50_GL000381"/>
<protein>
    <recommendedName>
        <fullName evidence="1">Integron-associated effector binding protein domain-containing protein</fullName>
    </recommendedName>
</protein>
<dbReference type="Pfam" id="PF14526">
    <property type="entry name" value="Cass2"/>
    <property type="match status" value="1"/>
</dbReference>
<reference evidence="2 3" key="1">
    <citation type="journal article" date="2015" name="Genome Announc.">
        <title>Expanding the biotechnology potential of lactobacilli through comparative genomics of 213 strains and associated genera.</title>
        <authorList>
            <person name="Sun Z."/>
            <person name="Harris H.M."/>
            <person name="McCann A."/>
            <person name="Guo C."/>
            <person name="Argimon S."/>
            <person name="Zhang W."/>
            <person name="Yang X."/>
            <person name="Jeffery I.B."/>
            <person name="Cooney J.C."/>
            <person name="Kagawa T.F."/>
            <person name="Liu W."/>
            <person name="Song Y."/>
            <person name="Salvetti E."/>
            <person name="Wrobel A."/>
            <person name="Rasinkangas P."/>
            <person name="Parkhill J."/>
            <person name="Rea M.C."/>
            <person name="O'Sullivan O."/>
            <person name="Ritari J."/>
            <person name="Douillard F.P."/>
            <person name="Paul Ross R."/>
            <person name="Yang R."/>
            <person name="Briner A.E."/>
            <person name="Felis G.E."/>
            <person name="de Vos W.M."/>
            <person name="Barrangou R."/>
            <person name="Klaenhammer T.R."/>
            <person name="Caufield P.W."/>
            <person name="Cui Y."/>
            <person name="Zhang H."/>
            <person name="O'Toole P.W."/>
        </authorList>
    </citation>
    <scope>NUCLEOTIDE SEQUENCE [LARGE SCALE GENOMIC DNA]</scope>
    <source>
        <strain evidence="2 3">DSM 16230</strain>
    </source>
</reference>
<dbReference type="RefSeq" id="WP_054757818.1">
    <property type="nucleotide sequence ID" value="NZ_AZFQ01000034.1"/>
</dbReference>
<proteinExistence type="predicted"/>
<keyword evidence="3" id="KW-1185">Reference proteome</keyword>
<feature type="domain" description="Integron-associated effector binding protein" evidence="1">
    <location>
        <begin position="5"/>
        <end position="156"/>
    </location>
</feature>
<dbReference type="GeneID" id="98307821"/>
<comment type="caution">
    <text evidence="2">The sequence shown here is derived from an EMBL/GenBank/DDBJ whole genome shotgun (WGS) entry which is preliminary data.</text>
</comment>
<dbReference type="AlphaFoldDB" id="A0A0R1V0T7"/>
<dbReference type="InterPro" id="IPR029441">
    <property type="entry name" value="Cass2"/>
</dbReference>
<name>A0A0R1V0T7_9LACO</name>
<sequence>MAHYTIETKPAFSILAIGTQLKAGFQDYAAIEAAKNVFWQAVNQDGRLAKLRAIASDSDLFIVNEAVDGKMMYYIAVRSKQTLPEATRRIEFPAGEYVVVPGTANSEKALADTVTNTAFTQVLGQIPNYAYVGGPNAAVISKTAAQTATGAMLIPVVKK</sequence>